<comment type="caution">
    <text evidence="2">The sequence shown here is derived from an EMBL/GenBank/DDBJ whole genome shotgun (WGS) entry which is preliminary data.</text>
</comment>
<dbReference type="InterPro" id="IPR000639">
    <property type="entry name" value="Epox_hydrolase-like"/>
</dbReference>
<sequence length="296" mass="31049">MTAPIQSSHVIPTAPDTKLEVLTSIPVAGSIKPTLLFVHFWGGSARTFGALAALLSPDFPLVRPSLRGWGASTGPADPDAYGITDSADDIAALVAHLRADAALAAAGFFQHGLVIVGHSMGAKIAQVLTARGDLGALLKGLVLIGPAPLGRLELPAEMREQQIAMSSSRESVELVLRHVVLGSDVGTDELRHLVNDFVGGREQAKLAWPKYAMMEDYGGLASKEGVEGLKIPIAVVVGGLDKIETAEGVDERVVQVLKKAGASVKMTVLDGVGHLMPVEAPKELENIIRNFVHASS</sequence>
<dbReference type="Pfam" id="PF12697">
    <property type="entry name" value="Abhydrolase_6"/>
    <property type="match status" value="1"/>
</dbReference>
<dbReference type="PANTHER" id="PTHR43798">
    <property type="entry name" value="MONOACYLGLYCEROL LIPASE"/>
    <property type="match status" value="1"/>
</dbReference>
<dbReference type="PRINTS" id="PR00412">
    <property type="entry name" value="EPOXHYDRLASE"/>
</dbReference>
<dbReference type="InterPro" id="IPR050266">
    <property type="entry name" value="AB_hydrolase_sf"/>
</dbReference>
<dbReference type="AlphaFoldDB" id="A0AAD7M771"/>
<dbReference type="GO" id="GO:0016787">
    <property type="term" value="F:hydrolase activity"/>
    <property type="evidence" value="ECO:0007669"/>
    <property type="project" value="UniProtKB-KW"/>
</dbReference>
<dbReference type="GO" id="GO:0016020">
    <property type="term" value="C:membrane"/>
    <property type="evidence" value="ECO:0007669"/>
    <property type="project" value="TreeGrafter"/>
</dbReference>
<name>A0AAD7M771_MYCRO</name>
<accession>A0AAD7M771</accession>
<dbReference type="EMBL" id="JARKIE010000010">
    <property type="protein sequence ID" value="KAJ7704482.1"/>
    <property type="molecule type" value="Genomic_DNA"/>
</dbReference>
<dbReference type="InterPro" id="IPR000073">
    <property type="entry name" value="AB_hydrolase_1"/>
</dbReference>
<dbReference type="PANTHER" id="PTHR43798:SF33">
    <property type="entry name" value="HYDROLASE, PUTATIVE (AFU_ORTHOLOGUE AFUA_2G14860)-RELATED"/>
    <property type="match status" value="1"/>
</dbReference>
<proteinExistence type="predicted"/>
<keyword evidence="3" id="KW-1185">Reference proteome</keyword>
<evidence type="ECO:0000313" key="2">
    <source>
        <dbReference type="EMBL" id="KAJ7704482.1"/>
    </source>
</evidence>
<keyword evidence="2" id="KW-0378">Hydrolase</keyword>
<reference evidence="2" key="1">
    <citation type="submission" date="2023-03" db="EMBL/GenBank/DDBJ databases">
        <title>Massive genome expansion in bonnet fungi (Mycena s.s.) driven by repeated elements and novel gene families across ecological guilds.</title>
        <authorList>
            <consortium name="Lawrence Berkeley National Laboratory"/>
            <person name="Harder C.B."/>
            <person name="Miyauchi S."/>
            <person name="Viragh M."/>
            <person name="Kuo A."/>
            <person name="Thoen E."/>
            <person name="Andreopoulos B."/>
            <person name="Lu D."/>
            <person name="Skrede I."/>
            <person name="Drula E."/>
            <person name="Henrissat B."/>
            <person name="Morin E."/>
            <person name="Kohler A."/>
            <person name="Barry K."/>
            <person name="LaButti K."/>
            <person name="Morin E."/>
            <person name="Salamov A."/>
            <person name="Lipzen A."/>
            <person name="Mereny Z."/>
            <person name="Hegedus B."/>
            <person name="Baldrian P."/>
            <person name="Stursova M."/>
            <person name="Weitz H."/>
            <person name="Taylor A."/>
            <person name="Grigoriev I.V."/>
            <person name="Nagy L.G."/>
            <person name="Martin F."/>
            <person name="Kauserud H."/>
        </authorList>
    </citation>
    <scope>NUCLEOTIDE SEQUENCE</scope>
    <source>
        <strain evidence="2">CBHHK067</strain>
    </source>
</reference>
<evidence type="ECO:0000313" key="3">
    <source>
        <dbReference type="Proteomes" id="UP001221757"/>
    </source>
</evidence>
<dbReference type="Proteomes" id="UP001221757">
    <property type="component" value="Unassembled WGS sequence"/>
</dbReference>
<organism evidence="2 3">
    <name type="scientific">Mycena rosella</name>
    <name type="common">Pink bonnet</name>
    <name type="synonym">Agaricus rosellus</name>
    <dbReference type="NCBI Taxonomy" id="1033263"/>
    <lineage>
        <taxon>Eukaryota</taxon>
        <taxon>Fungi</taxon>
        <taxon>Dikarya</taxon>
        <taxon>Basidiomycota</taxon>
        <taxon>Agaricomycotina</taxon>
        <taxon>Agaricomycetes</taxon>
        <taxon>Agaricomycetidae</taxon>
        <taxon>Agaricales</taxon>
        <taxon>Marasmiineae</taxon>
        <taxon>Mycenaceae</taxon>
        <taxon>Mycena</taxon>
    </lineage>
</organism>
<dbReference type="SUPFAM" id="SSF53474">
    <property type="entry name" value="alpha/beta-Hydrolases"/>
    <property type="match status" value="1"/>
</dbReference>
<dbReference type="InterPro" id="IPR029058">
    <property type="entry name" value="AB_hydrolase_fold"/>
</dbReference>
<feature type="domain" description="AB hydrolase-1" evidence="1">
    <location>
        <begin position="35"/>
        <end position="284"/>
    </location>
</feature>
<dbReference type="Gene3D" id="3.40.50.1820">
    <property type="entry name" value="alpha/beta hydrolase"/>
    <property type="match status" value="1"/>
</dbReference>
<protein>
    <submittedName>
        <fullName evidence="2">Alpha/Beta hydrolase protein</fullName>
    </submittedName>
</protein>
<evidence type="ECO:0000259" key="1">
    <source>
        <dbReference type="Pfam" id="PF12697"/>
    </source>
</evidence>
<gene>
    <name evidence="2" type="ORF">B0H17DRAFT_1039778</name>
</gene>